<feature type="transmembrane region" description="Helical" evidence="2">
    <location>
        <begin position="60"/>
        <end position="78"/>
    </location>
</feature>
<accession>A0AAD7D9P9</accession>
<keyword evidence="4" id="KW-1185">Reference proteome</keyword>
<name>A0AAD7D9P9_MYCRO</name>
<evidence type="ECO:0000313" key="4">
    <source>
        <dbReference type="Proteomes" id="UP001221757"/>
    </source>
</evidence>
<feature type="region of interest" description="Disordered" evidence="1">
    <location>
        <begin position="1"/>
        <end position="32"/>
    </location>
</feature>
<feature type="region of interest" description="Disordered" evidence="1">
    <location>
        <begin position="88"/>
        <end position="112"/>
    </location>
</feature>
<keyword evidence="2" id="KW-1133">Transmembrane helix</keyword>
<feature type="compositionally biased region" description="Basic residues" evidence="1">
    <location>
        <begin position="10"/>
        <end position="21"/>
    </location>
</feature>
<organism evidence="3 4">
    <name type="scientific">Mycena rosella</name>
    <name type="common">Pink bonnet</name>
    <name type="synonym">Agaricus rosellus</name>
    <dbReference type="NCBI Taxonomy" id="1033263"/>
    <lineage>
        <taxon>Eukaryota</taxon>
        <taxon>Fungi</taxon>
        <taxon>Dikarya</taxon>
        <taxon>Basidiomycota</taxon>
        <taxon>Agaricomycotina</taxon>
        <taxon>Agaricomycetes</taxon>
        <taxon>Agaricomycetidae</taxon>
        <taxon>Agaricales</taxon>
        <taxon>Marasmiineae</taxon>
        <taxon>Mycenaceae</taxon>
        <taxon>Mycena</taxon>
    </lineage>
</organism>
<gene>
    <name evidence="3" type="ORF">B0H17DRAFT_1333213</name>
</gene>
<comment type="caution">
    <text evidence="3">The sequence shown here is derived from an EMBL/GenBank/DDBJ whole genome shotgun (WGS) entry which is preliminary data.</text>
</comment>
<reference evidence="3" key="1">
    <citation type="submission" date="2023-03" db="EMBL/GenBank/DDBJ databases">
        <title>Massive genome expansion in bonnet fungi (Mycena s.s.) driven by repeated elements and novel gene families across ecological guilds.</title>
        <authorList>
            <consortium name="Lawrence Berkeley National Laboratory"/>
            <person name="Harder C.B."/>
            <person name="Miyauchi S."/>
            <person name="Viragh M."/>
            <person name="Kuo A."/>
            <person name="Thoen E."/>
            <person name="Andreopoulos B."/>
            <person name="Lu D."/>
            <person name="Skrede I."/>
            <person name="Drula E."/>
            <person name="Henrissat B."/>
            <person name="Morin E."/>
            <person name="Kohler A."/>
            <person name="Barry K."/>
            <person name="LaButti K."/>
            <person name="Morin E."/>
            <person name="Salamov A."/>
            <person name="Lipzen A."/>
            <person name="Mereny Z."/>
            <person name="Hegedus B."/>
            <person name="Baldrian P."/>
            <person name="Stursova M."/>
            <person name="Weitz H."/>
            <person name="Taylor A."/>
            <person name="Grigoriev I.V."/>
            <person name="Nagy L.G."/>
            <person name="Martin F."/>
            <person name="Kauserud H."/>
        </authorList>
    </citation>
    <scope>NUCLEOTIDE SEQUENCE</scope>
    <source>
        <strain evidence="3">CBHHK067</strain>
    </source>
</reference>
<feature type="compositionally biased region" description="Polar residues" evidence="1">
    <location>
        <begin position="91"/>
        <end position="100"/>
    </location>
</feature>
<keyword evidence="2" id="KW-0812">Transmembrane</keyword>
<dbReference type="AlphaFoldDB" id="A0AAD7D9P9"/>
<evidence type="ECO:0000313" key="3">
    <source>
        <dbReference type="EMBL" id="KAJ7683707.1"/>
    </source>
</evidence>
<protein>
    <recommendedName>
        <fullName evidence="5">Proteophosphoglycan 5</fullName>
    </recommendedName>
</protein>
<dbReference type="EMBL" id="JARKIE010000106">
    <property type="protein sequence ID" value="KAJ7683707.1"/>
    <property type="molecule type" value="Genomic_DNA"/>
</dbReference>
<keyword evidence="2" id="KW-0472">Membrane</keyword>
<dbReference type="Gene3D" id="3.40.50.11350">
    <property type="match status" value="1"/>
</dbReference>
<evidence type="ECO:0000256" key="1">
    <source>
        <dbReference type="SAM" id="MobiDB-lite"/>
    </source>
</evidence>
<dbReference type="Proteomes" id="UP001221757">
    <property type="component" value="Unassembled WGS sequence"/>
</dbReference>
<sequence length="583" mass="64326">MMKMDPKIASKSRHHLLRSRSRSFGSPPSQIEELEVCEKPNNPPSRRVASIRKVSDTPKVFLPVILLAIFALVIWRAASIELPTAAEHHTGVSNPNQKKIQSLPDETVSSNPHKVPLVDRSILQRLADLEIYPDPEERPYFATSHDRPPIVTRIPEAKKPLVPPLPPPDICSPEACRFLLPLRISEQESKARIHFMEILQLAQKLDRILVLPNVGKSRIGACFKSDFDMYYDLERLTGDLDTPSANHTRTVKLDLFRRWIDAETPTAQMVFLATKEDARPGADLLTFSNNDVSVRLVANDSTMDLPACFAKVDALRLDAHAPLHIHLKPNAHRRPIDASILDALSRSEIQAASSLYADPAVLVLTWDLRHPIFAPIPARPRLHYAPQLHALATALAPAAPFAMVHWRMESVPPAVLPQCAHALIDALARLPGGLRTVWFASDYPHAVHRSARPGTDFGAAPAGDTRKSGTFRDVGPLHAEAVGIFGDAFAEGGELEGWEIAELTDTRLAALDGTWESEVLEDVGVHAIVDKIIGTQATMFVSGAPGCARKSSFTRQVLEERQEALARGNNELLTVQNMVEFFG</sequence>
<evidence type="ECO:0008006" key="5">
    <source>
        <dbReference type="Google" id="ProtNLM"/>
    </source>
</evidence>
<proteinExistence type="predicted"/>
<evidence type="ECO:0000256" key="2">
    <source>
        <dbReference type="SAM" id="Phobius"/>
    </source>
</evidence>